<dbReference type="InterPro" id="IPR008160">
    <property type="entry name" value="Collagen"/>
</dbReference>
<dbReference type="GO" id="GO:0005581">
    <property type="term" value="C:collagen trimer"/>
    <property type="evidence" value="ECO:0007669"/>
    <property type="project" value="UniProtKB-KW"/>
</dbReference>
<evidence type="ECO:0000256" key="3">
    <source>
        <dbReference type="ARBA" id="ARBA00022530"/>
    </source>
</evidence>
<evidence type="ECO:0000256" key="7">
    <source>
        <dbReference type="ARBA" id="ARBA00023119"/>
    </source>
</evidence>
<evidence type="ECO:0000256" key="9">
    <source>
        <dbReference type="SAM" id="MobiDB-lite"/>
    </source>
</evidence>
<accession>A0A7M5XP88</accession>
<dbReference type="Pfam" id="PF01391">
    <property type="entry name" value="Collagen"/>
    <property type="match status" value="2"/>
</dbReference>
<feature type="compositionally biased region" description="Gly residues" evidence="9">
    <location>
        <begin position="89"/>
        <end position="98"/>
    </location>
</feature>
<proteinExistence type="predicted"/>
<dbReference type="Gene3D" id="2.170.240.10">
    <property type="entry name" value="Collagen IV, non-collagenous"/>
    <property type="match status" value="1"/>
</dbReference>
<keyword evidence="2" id="KW-0964">Secreted</keyword>
<feature type="compositionally biased region" description="Gly residues" evidence="9">
    <location>
        <begin position="44"/>
        <end position="53"/>
    </location>
</feature>
<protein>
    <recommendedName>
        <fullName evidence="10">Collagen IV NC1 domain-containing protein</fullName>
    </recommendedName>
</protein>
<feature type="domain" description="Collagen IV NC1" evidence="10">
    <location>
        <begin position="161"/>
        <end position="388"/>
    </location>
</feature>
<dbReference type="OrthoDB" id="10071882at2759"/>
<keyword evidence="3" id="KW-0272">Extracellular matrix</keyword>
<dbReference type="Proteomes" id="UP000594262">
    <property type="component" value="Unplaced"/>
</dbReference>
<evidence type="ECO:0000256" key="2">
    <source>
        <dbReference type="ARBA" id="ARBA00022525"/>
    </source>
</evidence>
<dbReference type="EnsemblMetazoa" id="CLYHEMT026254.1">
    <property type="protein sequence ID" value="CLYHEMP026254.1"/>
    <property type="gene ID" value="CLYHEMG026254"/>
</dbReference>
<dbReference type="InterPro" id="IPR001442">
    <property type="entry name" value="Collagen_IV_NC"/>
</dbReference>
<dbReference type="SMART" id="SM00111">
    <property type="entry name" value="C4"/>
    <property type="match status" value="2"/>
</dbReference>
<feature type="region of interest" description="Disordered" evidence="9">
    <location>
        <begin position="1"/>
        <end position="157"/>
    </location>
</feature>
<feature type="compositionally biased region" description="Low complexity" evidence="9">
    <location>
        <begin position="99"/>
        <end position="115"/>
    </location>
</feature>
<name>A0A7M5XP88_9CNID</name>
<sequence length="420" mass="43763">GPVKLRQGFKGDKGENGTAGAKGDSGNIGLQGPSGAEGPKGLKGRAGTGGDPGSDGKSGLIGEKGDPVPPGDSGDAGDNGDIGLTGRPGLKGIGGLPGINGNSGQKGQKGSEGQSGFPGIVGSQGSTGPKGSQGVDGAAGNNGPVGQSGPVGPDRIPDSFGHYIVRHAQDAYAPSCPNNYQVMWEGYSLMYTVGNGQAHAQDLGDAGSCVRSFSTLPFLFCEMTGNCQYANRNDFVYWLSGDIRNTPMTPVSNAVIEPYVSRCSVCKAPDISIAVHSQDTIEPVCPKGYDSVWDGYSFLMVAGAGKTGAGQPLSSTGSCLEKFRPQPFLECQGSRGTCAFFSDKFSFWLTTIEPTKEFEIPEPKVLDTNKGDQLTNRVSRCKVCLRVPRSNRPDSPNSAPANKDASSLLDRVARRIRNWF</sequence>
<dbReference type="GO" id="GO:0005604">
    <property type="term" value="C:basement membrane"/>
    <property type="evidence" value="ECO:0007669"/>
    <property type="project" value="UniProtKB-SubCell"/>
</dbReference>
<dbReference type="PANTHER" id="PTHR37456">
    <property type="entry name" value="SI:CH211-266K2.1"/>
    <property type="match status" value="1"/>
</dbReference>
<dbReference type="PROSITE" id="PS51403">
    <property type="entry name" value="NC1_IV"/>
    <property type="match status" value="1"/>
</dbReference>
<dbReference type="PANTHER" id="PTHR37456:SF6">
    <property type="entry name" value="COLLAGEN ALPHA-1(XXIII) CHAIN-LIKE ISOFORM X2"/>
    <property type="match status" value="1"/>
</dbReference>
<dbReference type="AlphaFoldDB" id="A0A7M5XP88"/>
<evidence type="ECO:0000256" key="6">
    <source>
        <dbReference type="ARBA" id="ARBA00022869"/>
    </source>
</evidence>
<dbReference type="InterPro" id="IPR016187">
    <property type="entry name" value="CTDL_fold"/>
</dbReference>
<keyword evidence="12" id="KW-1185">Reference proteome</keyword>
<dbReference type="GO" id="GO:0005201">
    <property type="term" value="F:extracellular matrix structural constituent"/>
    <property type="evidence" value="ECO:0007669"/>
    <property type="project" value="InterPro"/>
</dbReference>
<comment type="subcellular location">
    <subcellularLocation>
        <location evidence="1">Secreted</location>
        <location evidence="1">Extracellular space</location>
        <location evidence="1">Extracellular matrix</location>
        <location evidence="1">Basement membrane</location>
    </subcellularLocation>
</comment>
<evidence type="ECO:0000256" key="4">
    <source>
        <dbReference type="ARBA" id="ARBA00022729"/>
    </source>
</evidence>
<reference evidence="11" key="1">
    <citation type="submission" date="2021-01" db="UniProtKB">
        <authorList>
            <consortium name="EnsemblMetazoa"/>
        </authorList>
    </citation>
    <scope>IDENTIFICATION</scope>
</reference>
<dbReference type="FunFam" id="2.170.240.10:FF:000001">
    <property type="entry name" value="Collagen IV alpha 1 chain"/>
    <property type="match status" value="1"/>
</dbReference>
<evidence type="ECO:0000256" key="5">
    <source>
        <dbReference type="ARBA" id="ARBA00022737"/>
    </source>
</evidence>
<keyword evidence="7" id="KW-0176">Collagen</keyword>
<dbReference type="InterPro" id="IPR036954">
    <property type="entry name" value="Collagen_IV_NC_sf"/>
</dbReference>
<dbReference type="Pfam" id="PF01413">
    <property type="entry name" value="C4"/>
    <property type="match status" value="2"/>
</dbReference>
<evidence type="ECO:0000256" key="8">
    <source>
        <dbReference type="ARBA" id="ARBA00023157"/>
    </source>
</evidence>
<evidence type="ECO:0000256" key="1">
    <source>
        <dbReference type="ARBA" id="ARBA00004302"/>
    </source>
</evidence>
<organism evidence="11 12">
    <name type="scientific">Clytia hemisphaerica</name>
    <dbReference type="NCBI Taxonomy" id="252671"/>
    <lineage>
        <taxon>Eukaryota</taxon>
        <taxon>Metazoa</taxon>
        <taxon>Cnidaria</taxon>
        <taxon>Hydrozoa</taxon>
        <taxon>Hydroidolina</taxon>
        <taxon>Leptothecata</taxon>
        <taxon>Obeliida</taxon>
        <taxon>Clytiidae</taxon>
        <taxon>Clytia</taxon>
    </lineage>
</organism>
<dbReference type="SUPFAM" id="SSF56436">
    <property type="entry name" value="C-type lectin-like"/>
    <property type="match status" value="2"/>
</dbReference>
<dbReference type="InterPro" id="IPR050938">
    <property type="entry name" value="Collagen_Structural_Proteins"/>
</dbReference>
<keyword evidence="8" id="KW-1015">Disulfide bond</keyword>
<keyword evidence="4" id="KW-0732">Signal</keyword>
<evidence type="ECO:0000313" key="11">
    <source>
        <dbReference type="EnsemblMetazoa" id="CLYHEMP026254.1"/>
    </source>
</evidence>
<evidence type="ECO:0000313" key="12">
    <source>
        <dbReference type="Proteomes" id="UP000594262"/>
    </source>
</evidence>
<evidence type="ECO:0000259" key="10">
    <source>
        <dbReference type="PROSITE" id="PS51403"/>
    </source>
</evidence>
<keyword evidence="6" id="KW-0084">Basement membrane</keyword>
<keyword evidence="5" id="KW-0677">Repeat</keyword>